<dbReference type="InterPro" id="IPR045679">
    <property type="entry name" value="DUF6199"/>
</dbReference>
<feature type="transmembrane region" description="Helical" evidence="1">
    <location>
        <begin position="287"/>
        <end position="305"/>
    </location>
</feature>
<name>A0AAV3T3W1_9EURY</name>
<feature type="domain" description="DUF6199" evidence="2">
    <location>
        <begin position="239"/>
        <end position="300"/>
    </location>
</feature>
<proteinExistence type="predicted"/>
<evidence type="ECO:0000313" key="3">
    <source>
        <dbReference type="EMBL" id="GAA0656726.1"/>
    </source>
</evidence>
<feature type="transmembrane region" description="Helical" evidence="1">
    <location>
        <begin position="89"/>
        <end position="112"/>
    </location>
</feature>
<accession>A0AAV3T3W1</accession>
<dbReference type="Pfam" id="PF19701">
    <property type="entry name" value="DUF6199"/>
    <property type="match status" value="1"/>
</dbReference>
<evidence type="ECO:0000256" key="1">
    <source>
        <dbReference type="SAM" id="Phobius"/>
    </source>
</evidence>
<dbReference type="Proteomes" id="UP001500194">
    <property type="component" value="Unassembled WGS sequence"/>
</dbReference>
<comment type="caution">
    <text evidence="3">The sequence shown here is derived from an EMBL/GenBank/DDBJ whole genome shotgun (WGS) entry which is preliminary data.</text>
</comment>
<evidence type="ECO:0000259" key="2">
    <source>
        <dbReference type="Pfam" id="PF19701"/>
    </source>
</evidence>
<organism evidence="3 4">
    <name type="scientific">Salarchaeum japonicum</name>
    <dbReference type="NCBI Taxonomy" id="555573"/>
    <lineage>
        <taxon>Archaea</taxon>
        <taxon>Methanobacteriati</taxon>
        <taxon>Methanobacteriota</taxon>
        <taxon>Stenosarchaea group</taxon>
        <taxon>Halobacteria</taxon>
        <taxon>Halobacteriales</taxon>
        <taxon>Halobacteriaceae</taxon>
    </lineage>
</organism>
<dbReference type="EMBL" id="BAAADU010000002">
    <property type="protein sequence ID" value="GAA0656726.1"/>
    <property type="molecule type" value="Genomic_DNA"/>
</dbReference>
<gene>
    <name evidence="3" type="ORF">GCM10009019_20930</name>
</gene>
<keyword evidence="1" id="KW-1133">Transmembrane helix</keyword>
<sequence>MSVRAGVAVVVLLCALNAAGVLYASGVVADATTGSVQIDNPARPSETICEDAQSPGDFFYEYHHETCATEPATVQQPLASYAADAASDLAFAAFLVPFAVWIVVSGLLHVVIGGATADDYDDRVRFSAVLAVTAVGLAPTALRYLARPLVVELETATLTPAGIDAARALAADALTPSSSVWLAVVAATAAWSALVWWQSWQAAFDVSSRRAGTIAGVAGACFLLSALAPVLVGGGAGVVGVLLVALGIPALAFPRDLERIDLAFDLIGTRGGENVEPKPWRVALQQVSGLALVAVGTVLLGGLALA</sequence>
<keyword evidence="1" id="KW-0472">Membrane</keyword>
<keyword evidence="4" id="KW-1185">Reference proteome</keyword>
<reference evidence="3 4" key="1">
    <citation type="journal article" date="2019" name="Int. J. Syst. Evol. Microbiol.">
        <title>The Global Catalogue of Microorganisms (GCM) 10K type strain sequencing project: providing services to taxonomists for standard genome sequencing and annotation.</title>
        <authorList>
            <consortium name="The Broad Institute Genomics Platform"/>
            <consortium name="The Broad Institute Genome Sequencing Center for Infectious Disease"/>
            <person name="Wu L."/>
            <person name="Ma J."/>
        </authorList>
    </citation>
    <scope>NUCLEOTIDE SEQUENCE [LARGE SCALE GENOMIC DNA]</scope>
    <source>
        <strain evidence="3 4">JCM 16327</strain>
    </source>
</reference>
<dbReference type="AlphaFoldDB" id="A0AAV3T3W1"/>
<feature type="transmembrane region" description="Helical" evidence="1">
    <location>
        <begin position="180"/>
        <end position="199"/>
    </location>
</feature>
<protein>
    <recommendedName>
        <fullName evidence="2">DUF6199 domain-containing protein</fullName>
    </recommendedName>
</protein>
<keyword evidence="1" id="KW-0812">Transmembrane</keyword>
<feature type="transmembrane region" description="Helical" evidence="1">
    <location>
        <begin position="124"/>
        <end position="146"/>
    </location>
</feature>
<evidence type="ECO:0000313" key="4">
    <source>
        <dbReference type="Proteomes" id="UP001500194"/>
    </source>
</evidence>